<dbReference type="InterPro" id="IPR028992">
    <property type="entry name" value="Hedgehog/Intein_dom"/>
</dbReference>
<evidence type="ECO:0000259" key="1">
    <source>
        <dbReference type="Pfam" id="PF13403"/>
    </source>
</evidence>
<dbReference type="Gene3D" id="2.170.16.10">
    <property type="entry name" value="Hedgehog/Intein (Hint) domain"/>
    <property type="match status" value="1"/>
</dbReference>
<dbReference type="InterPro" id="IPR006141">
    <property type="entry name" value="Intein_N"/>
</dbReference>
<sequence length="383" mass="41719">MPIYRMIYLGNYADIDPNESTINSEASTGIFANRSIGTSDQPLHAQVLEVSMNDTNGDGMIYHNNYGGTQERISYELGDPPVDQSHEIDGAFLASGTLVTRLLPDGSTDTVTTTVRVFQDTSGNTFMIPPPVNGGVPGEVDAVTSYPIIGIRLPPAQNFTTELGVASANRFDLQGFVPCFALGTMILTESGERAVEELSVGDRVWTRDNGFQPIRWCGRRRLSATDLASNPKLRPIRIRAGALGNNHPQSDLTVSPQHRILICSKIAQRMFGTKELLIAARHLTEIEGIDEVFDASEVTYLHLMFDHHEVVMSNGAETESLYPGPQALAALGAAARDEIFTLFPELREGVTSFAGARPFAAGKRARAMAHRHSLKGQPLMLSH</sequence>
<comment type="caution">
    <text evidence="2">The sequence shown here is derived from an EMBL/GenBank/DDBJ whole genome shotgun (WGS) entry which is preliminary data.</text>
</comment>
<evidence type="ECO:0000313" key="2">
    <source>
        <dbReference type="EMBL" id="MCT4332938.1"/>
    </source>
</evidence>
<evidence type="ECO:0000313" key="3">
    <source>
        <dbReference type="Proteomes" id="UP001320702"/>
    </source>
</evidence>
<dbReference type="InterPro" id="IPR036844">
    <property type="entry name" value="Hint_dom_sf"/>
</dbReference>
<dbReference type="SUPFAM" id="SSF51294">
    <property type="entry name" value="Hedgehog/intein (Hint) domain"/>
    <property type="match status" value="1"/>
</dbReference>
<dbReference type="EMBL" id="JANAVZ010000004">
    <property type="protein sequence ID" value="MCT4332938.1"/>
    <property type="molecule type" value="Genomic_DNA"/>
</dbReference>
<organism evidence="2 3">
    <name type="scientific">Paracoccus maritimus</name>
    <dbReference type="NCBI Taxonomy" id="2933292"/>
    <lineage>
        <taxon>Bacteria</taxon>
        <taxon>Pseudomonadati</taxon>
        <taxon>Pseudomonadota</taxon>
        <taxon>Alphaproteobacteria</taxon>
        <taxon>Rhodobacterales</taxon>
        <taxon>Paracoccaceae</taxon>
        <taxon>Paracoccus</taxon>
    </lineage>
</organism>
<name>A0ABT2K9K6_9RHOB</name>
<protein>
    <submittedName>
        <fullName evidence="2">Hint domain-containing protein</fullName>
    </submittedName>
</protein>
<dbReference type="PROSITE" id="PS50817">
    <property type="entry name" value="INTEIN_N_TER"/>
    <property type="match status" value="1"/>
</dbReference>
<accession>A0ABT2K9K6</accession>
<dbReference type="Pfam" id="PF13403">
    <property type="entry name" value="Hint_2"/>
    <property type="match status" value="1"/>
</dbReference>
<keyword evidence="3" id="KW-1185">Reference proteome</keyword>
<dbReference type="Proteomes" id="UP001320702">
    <property type="component" value="Unassembled WGS sequence"/>
</dbReference>
<gene>
    <name evidence="2" type="ORF">MU516_08650</name>
</gene>
<reference evidence="2 3" key="1">
    <citation type="submission" date="2022-04" db="EMBL/GenBank/DDBJ databases">
        <title>Paracoccus sp. YLB-12 draft genome sequence.</title>
        <authorList>
            <person name="Yu L."/>
        </authorList>
    </citation>
    <scope>NUCLEOTIDE SEQUENCE [LARGE SCALE GENOMIC DNA]</scope>
    <source>
        <strain evidence="2 3">YLB-12</strain>
    </source>
</reference>
<dbReference type="RefSeq" id="WP_260276822.1">
    <property type="nucleotide sequence ID" value="NZ_JANAVZ010000004.1"/>
</dbReference>
<proteinExistence type="predicted"/>
<feature type="domain" description="Hedgehog/Intein (Hint)" evidence="1">
    <location>
        <begin position="178"/>
        <end position="324"/>
    </location>
</feature>